<gene>
    <name evidence="2" type="ORF">CEXT_159451</name>
</gene>
<evidence type="ECO:0000313" key="3">
    <source>
        <dbReference type="Proteomes" id="UP001054945"/>
    </source>
</evidence>
<keyword evidence="3" id="KW-1185">Reference proteome</keyword>
<comment type="caution">
    <text evidence="2">The sequence shown here is derived from an EMBL/GenBank/DDBJ whole genome shotgun (WGS) entry which is preliminary data.</text>
</comment>
<feature type="domain" description="Mutator-like transposase" evidence="1">
    <location>
        <begin position="14"/>
        <end position="91"/>
    </location>
</feature>
<sequence>MRNFFYGIWQHHVISSLNDVISALSFPTGNMLDLDVMSQFCRICNHHENKPSGILPMHYKNACANHGGSASSMEVVGTYRTFERSAKLSKFAFGVNIREFQLRNSLRRIKCWPASKYF</sequence>
<organism evidence="2 3">
    <name type="scientific">Caerostris extrusa</name>
    <name type="common">Bark spider</name>
    <name type="synonym">Caerostris bankana</name>
    <dbReference type="NCBI Taxonomy" id="172846"/>
    <lineage>
        <taxon>Eukaryota</taxon>
        <taxon>Metazoa</taxon>
        <taxon>Ecdysozoa</taxon>
        <taxon>Arthropoda</taxon>
        <taxon>Chelicerata</taxon>
        <taxon>Arachnida</taxon>
        <taxon>Araneae</taxon>
        <taxon>Araneomorphae</taxon>
        <taxon>Entelegynae</taxon>
        <taxon>Araneoidea</taxon>
        <taxon>Araneidae</taxon>
        <taxon>Caerostris</taxon>
    </lineage>
</organism>
<dbReference type="EMBL" id="BPLR01010492">
    <property type="protein sequence ID" value="GIY39648.1"/>
    <property type="molecule type" value="Genomic_DNA"/>
</dbReference>
<name>A0AAV4T6W5_CAEEX</name>
<accession>A0AAV4T6W5</accession>
<dbReference type="Pfam" id="PF20700">
    <property type="entry name" value="Mutator"/>
    <property type="match status" value="1"/>
</dbReference>
<evidence type="ECO:0000259" key="1">
    <source>
        <dbReference type="Pfam" id="PF20700"/>
    </source>
</evidence>
<dbReference type="Proteomes" id="UP001054945">
    <property type="component" value="Unassembled WGS sequence"/>
</dbReference>
<proteinExistence type="predicted"/>
<dbReference type="InterPro" id="IPR049012">
    <property type="entry name" value="Mutator_transp_dom"/>
</dbReference>
<protein>
    <recommendedName>
        <fullName evidence="1">Mutator-like transposase domain-containing protein</fullName>
    </recommendedName>
</protein>
<evidence type="ECO:0000313" key="2">
    <source>
        <dbReference type="EMBL" id="GIY39648.1"/>
    </source>
</evidence>
<dbReference type="AlphaFoldDB" id="A0AAV4T6W5"/>
<reference evidence="2 3" key="1">
    <citation type="submission" date="2021-06" db="EMBL/GenBank/DDBJ databases">
        <title>Caerostris extrusa draft genome.</title>
        <authorList>
            <person name="Kono N."/>
            <person name="Arakawa K."/>
        </authorList>
    </citation>
    <scope>NUCLEOTIDE SEQUENCE [LARGE SCALE GENOMIC DNA]</scope>
</reference>